<keyword evidence="6" id="KW-1015">Disulfide bond</keyword>
<gene>
    <name evidence="11" type="ORF">KUF71_012342</name>
</gene>
<proteinExistence type="inferred from homology"/>
<dbReference type="PRINTS" id="PR00414">
    <property type="entry name" value="PPTHIESTRASE"/>
</dbReference>
<evidence type="ECO:0000256" key="2">
    <source>
        <dbReference type="ARBA" id="ARBA00012423"/>
    </source>
</evidence>
<dbReference type="FunFam" id="3.40.50.1820:FF:000107">
    <property type="entry name" value="Palmitoyl-protein thioesterase 1"/>
    <property type="match status" value="2"/>
</dbReference>
<feature type="signal peptide" evidence="10">
    <location>
        <begin position="1"/>
        <end position="21"/>
    </location>
</feature>
<keyword evidence="7" id="KW-0325">Glycoprotein</keyword>
<evidence type="ECO:0000256" key="10">
    <source>
        <dbReference type="SAM" id="SignalP"/>
    </source>
</evidence>
<organism evidence="11 12">
    <name type="scientific">Frankliniella fusca</name>
    <dbReference type="NCBI Taxonomy" id="407009"/>
    <lineage>
        <taxon>Eukaryota</taxon>
        <taxon>Metazoa</taxon>
        <taxon>Ecdysozoa</taxon>
        <taxon>Arthropoda</taxon>
        <taxon>Hexapoda</taxon>
        <taxon>Insecta</taxon>
        <taxon>Pterygota</taxon>
        <taxon>Neoptera</taxon>
        <taxon>Paraneoptera</taxon>
        <taxon>Thysanoptera</taxon>
        <taxon>Terebrantia</taxon>
        <taxon>Thripoidea</taxon>
        <taxon>Thripidae</taxon>
        <taxon>Frankliniella</taxon>
    </lineage>
</organism>
<comment type="catalytic activity">
    <reaction evidence="9">
        <text>S-hexadecanoyl-L-cysteinyl-[protein] + H2O = L-cysteinyl-[protein] + hexadecanoate + H(+)</text>
        <dbReference type="Rhea" id="RHEA:19233"/>
        <dbReference type="Rhea" id="RHEA-COMP:10131"/>
        <dbReference type="Rhea" id="RHEA-COMP:11032"/>
        <dbReference type="ChEBI" id="CHEBI:7896"/>
        <dbReference type="ChEBI" id="CHEBI:15377"/>
        <dbReference type="ChEBI" id="CHEBI:15378"/>
        <dbReference type="ChEBI" id="CHEBI:29950"/>
        <dbReference type="ChEBI" id="CHEBI:74151"/>
        <dbReference type="EC" id="3.1.2.22"/>
    </reaction>
    <physiologicalReaction direction="left-to-right" evidence="9">
        <dbReference type="Rhea" id="RHEA:19234"/>
    </physiologicalReaction>
</comment>
<dbReference type="Pfam" id="PF02089">
    <property type="entry name" value="Palm_thioest"/>
    <property type="match status" value="2"/>
</dbReference>
<evidence type="ECO:0000256" key="3">
    <source>
        <dbReference type="ARBA" id="ARBA00014212"/>
    </source>
</evidence>
<sequence length="641" mass="72688">MYFRRTLVVLIEVLILQVCLSTSAFPKDSEQVPIVLWHGMGDSCCNPLSLGYLKSILEAHLGNVYVKSLKIGETFLEDTYNGFFLNANSQVEEACRLIADDKKLQNGYHAIGFSQGSQFLRAVAQRCPFPQMRVLISLGGQHQGVYGLPHCGYPQHSWCDYVRRILTQGAYTKWVQRGLVQAQYWHDPRYLDEYRENSLFLADINNERTPRNESYATNLARLEKFVLVRFNNDSMVLPVASEWFEFYAPGQALEIQPLEESAIYKEDWIGLKRLDTSGRLHRLAIDGDHLKFTEEWFLSNIVDNRITRSQELFCQSSHHDPCSVHSDHFLEMGGVRCVVLLLAGLALGLGQAQAAKQLPIVIWHGMGDSCYNDFSMGKFAANLENHLGEDAYVKLLCFGDNVVEDTLGGFFQDANRQVDAACRAIAEDERLRDGYHAVGLSQGGQFLRAVAQRCPSPQMRVLVSLGGQHQGVYGLPHCKLSGLSGPLCGLVSRLLSQFAYFGWVQHGLTQAQYWHDGGRPDRFRRGSTFLADINNDLVEPSRRNRTYADNLSRLEALVLVRFNLDTMVVPVESQWFEFYAPGTKRIVPLEDSALYKEDWIGLRTLNEAGRLVRLSVDGDHLRFSWSWFFENVVDKYLKAAD</sequence>
<protein>
    <recommendedName>
        <fullName evidence="3">Palmitoyl-protein thioesterase 1</fullName>
        <ecNumber evidence="2">3.1.2.22</ecNumber>
    </recommendedName>
    <alternativeName>
        <fullName evidence="8">Palmitoyl-protein hydrolase 1</fullName>
    </alternativeName>
</protein>
<comment type="caution">
    <text evidence="11">The sequence shown here is derived from an EMBL/GenBank/DDBJ whole genome shotgun (WGS) entry which is preliminary data.</text>
</comment>
<keyword evidence="4 10" id="KW-0732">Signal</keyword>
<dbReference type="EMBL" id="JAHWGI010001182">
    <property type="protein sequence ID" value="KAK3924391.1"/>
    <property type="molecule type" value="Genomic_DNA"/>
</dbReference>
<evidence type="ECO:0000256" key="8">
    <source>
        <dbReference type="ARBA" id="ARBA00031934"/>
    </source>
</evidence>
<evidence type="ECO:0000313" key="12">
    <source>
        <dbReference type="Proteomes" id="UP001219518"/>
    </source>
</evidence>
<dbReference type="Gene3D" id="3.40.50.1820">
    <property type="entry name" value="alpha/beta hydrolase"/>
    <property type="match status" value="2"/>
</dbReference>
<feature type="chain" id="PRO_5042283879" description="Palmitoyl-protein thioesterase 1" evidence="10">
    <location>
        <begin position="22"/>
        <end position="641"/>
    </location>
</feature>
<dbReference type="InterPro" id="IPR002472">
    <property type="entry name" value="Palm_thioest"/>
</dbReference>
<name>A0AAE1HPF2_9NEOP</name>
<evidence type="ECO:0000313" key="11">
    <source>
        <dbReference type="EMBL" id="KAK3924391.1"/>
    </source>
</evidence>
<dbReference type="Proteomes" id="UP001219518">
    <property type="component" value="Unassembled WGS sequence"/>
</dbReference>
<dbReference type="SUPFAM" id="SSF53474">
    <property type="entry name" value="alpha/beta-Hydrolases"/>
    <property type="match status" value="2"/>
</dbReference>
<dbReference type="PANTHER" id="PTHR11247">
    <property type="entry name" value="PALMITOYL-PROTEIN THIOESTERASE/DOLICHYLDIPHOSPHATASE 1"/>
    <property type="match status" value="1"/>
</dbReference>
<keyword evidence="12" id="KW-1185">Reference proteome</keyword>
<dbReference type="EC" id="3.1.2.22" evidence="2"/>
<comment type="similarity">
    <text evidence="1">Belongs to the palmitoyl-protein thioesterase family.</text>
</comment>
<reference evidence="11" key="1">
    <citation type="submission" date="2021-07" db="EMBL/GenBank/DDBJ databases">
        <authorList>
            <person name="Catto M.A."/>
            <person name="Jacobson A."/>
            <person name="Kennedy G."/>
            <person name="Labadie P."/>
            <person name="Hunt B.G."/>
            <person name="Srinivasan R."/>
        </authorList>
    </citation>
    <scope>NUCLEOTIDE SEQUENCE</scope>
    <source>
        <strain evidence="11">PL_HMW_Pooled</strain>
        <tissue evidence="11">Head</tissue>
    </source>
</reference>
<evidence type="ECO:0000256" key="5">
    <source>
        <dbReference type="ARBA" id="ARBA00022801"/>
    </source>
</evidence>
<dbReference type="AlphaFoldDB" id="A0AAE1HPF2"/>
<accession>A0AAE1HPF2</accession>
<evidence type="ECO:0000256" key="7">
    <source>
        <dbReference type="ARBA" id="ARBA00023180"/>
    </source>
</evidence>
<dbReference type="GO" id="GO:0005764">
    <property type="term" value="C:lysosome"/>
    <property type="evidence" value="ECO:0007669"/>
    <property type="project" value="TreeGrafter"/>
</dbReference>
<evidence type="ECO:0000256" key="4">
    <source>
        <dbReference type="ARBA" id="ARBA00022729"/>
    </source>
</evidence>
<dbReference type="PANTHER" id="PTHR11247:SF8">
    <property type="entry name" value="PALMITOYL-PROTEIN THIOESTERASE 1"/>
    <property type="match status" value="1"/>
</dbReference>
<reference evidence="11" key="2">
    <citation type="journal article" date="2023" name="BMC Genomics">
        <title>Pest status, molecular evolution, and epigenetic factors derived from the genome assembly of Frankliniella fusca, a thysanopteran phytovirus vector.</title>
        <authorList>
            <person name="Catto M.A."/>
            <person name="Labadie P.E."/>
            <person name="Jacobson A.L."/>
            <person name="Kennedy G.G."/>
            <person name="Srinivasan R."/>
            <person name="Hunt B.G."/>
        </authorList>
    </citation>
    <scope>NUCLEOTIDE SEQUENCE</scope>
    <source>
        <strain evidence="11">PL_HMW_Pooled</strain>
    </source>
</reference>
<keyword evidence="5" id="KW-0378">Hydrolase</keyword>
<evidence type="ECO:0000256" key="9">
    <source>
        <dbReference type="ARBA" id="ARBA00047409"/>
    </source>
</evidence>
<evidence type="ECO:0000256" key="6">
    <source>
        <dbReference type="ARBA" id="ARBA00023157"/>
    </source>
</evidence>
<dbReference type="InterPro" id="IPR029058">
    <property type="entry name" value="AB_hydrolase_fold"/>
</dbReference>
<evidence type="ECO:0000256" key="1">
    <source>
        <dbReference type="ARBA" id="ARBA00010758"/>
    </source>
</evidence>
<dbReference type="GO" id="GO:0008474">
    <property type="term" value="F:palmitoyl-(protein) hydrolase activity"/>
    <property type="evidence" value="ECO:0007669"/>
    <property type="project" value="UniProtKB-EC"/>
</dbReference>
<dbReference type="GO" id="GO:0006898">
    <property type="term" value="P:receptor-mediated endocytosis"/>
    <property type="evidence" value="ECO:0007669"/>
    <property type="project" value="TreeGrafter"/>
</dbReference>